<dbReference type="AlphaFoldDB" id="A0A926FNQ4"/>
<dbReference type="EMBL" id="JACLAN010000014">
    <property type="protein sequence ID" value="MBC8674355.1"/>
    <property type="molecule type" value="Genomic_DNA"/>
</dbReference>
<sequence>MSAGDVAELGSPVGRCWAMAKSPGRTAGRDHHLVGGPVRRPGSQGRVIAGRSELQCCNRSRCCIGRRRCRARVTGGALLGDGQIPGRGGAPKSSPGGRPDPAAWPQGRVNADRSELQCCNRSRCCIGR</sequence>
<organism evidence="2">
    <name type="scientific">Aeromonas hydrophila</name>
    <dbReference type="NCBI Taxonomy" id="644"/>
    <lineage>
        <taxon>Bacteria</taxon>
        <taxon>Pseudomonadati</taxon>
        <taxon>Pseudomonadota</taxon>
        <taxon>Gammaproteobacteria</taxon>
        <taxon>Aeromonadales</taxon>
        <taxon>Aeromonadaceae</taxon>
        <taxon>Aeromonas</taxon>
    </lineage>
</organism>
<feature type="compositionally biased region" description="Gly residues" evidence="1">
    <location>
        <begin position="80"/>
        <end position="89"/>
    </location>
</feature>
<name>A0A926FNQ4_AERHY</name>
<evidence type="ECO:0000256" key="1">
    <source>
        <dbReference type="SAM" id="MobiDB-lite"/>
    </source>
</evidence>
<protein>
    <submittedName>
        <fullName evidence="2">Uncharacterized protein</fullName>
    </submittedName>
</protein>
<reference evidence="2" key="1">
    <citation type="submission" date="2020-07" db="EMBL/GenBank/DDBJ databases">
        <title>Carbapenem Resistant Aeromonas hydrophila Carrying blacphA7 Isolated from Two Solid Organ Transplant Patients.</title>
        <authorList>
            <person name="Hilt E."/>
            <person name="Fitzwater S.P."/>
            <person name="Ward K."/>
            <person name="De St Maurice A."/>
            <person name="Chandrasekaran S."/>
            <person name="Garner O.B."/>
            <person name="Yang S."/>
        </authorList>
    </citation>
    <scope>NUCLEOTIDE SEQUENCE</scope>
    <source>
        <strain evidence="2">B-1</strain>
    </source>
</reference>
<feature type="region of interest" description="Disordered" evidence="1">
    <location>
        <begin position="21"/>
        <end position="44"/>
    </location>
</feature>
<accession>A0A926FNQ4</accession>
<proteinExistence type="predicted"/>
<evidence type="ECO:0000313" key="2">
    <source>
        <dbReference type="EMBL" id="MBC8674355.1"/>
    </source>
</evidence>
<gene>
    <name evidence="2" type="ORF">H2136_20660</name>
</gene>
<feature type="region of interest" description="Disordered" evidence="1">
    <location>
        <begin position="80"/>
        <end position="109"/>
    </location>
</feature>
<comment type="caution">
    <text evidence="2">The sequence shown here is derived from an EMBL/GenBank/DDBJ whole genome shotgun (WGS) entry which is preliminary data.</text>
</comment>